<evidence type="ECO:0000259" key="7">
    <source>
        <dbReference type="Pfam" id="PF01292"/>
    </source>
</evidence>
<feature type="transmembrane region" description="Helical" evidence="6">
    <location>
        <begin position="96"/>
        <end position="121"/>
    </location>
</feature>
<keyword evidence="9" id="KW-1185">Reference proteome</keyword>
<feature type="domain" description="Cytochrome b561 bacterial/Ni-hydrogenase" evidence="7">
    <location>
        <begin position="13"/>
        <end position="174"/>
    </location>
</feature>
<evidence type="ECO:0000256" key="1">
    <source>
        <dbReference type="ARBA" id="ARBA00004651"/>
    </source>
</evidence>
<keyword evidence="4 6" id="KW-1133">Transmembrane helix</keyword>
<dbReference type="OrthoDB" id="196472at2"/>
<organism evidence="8 9">
    <name type="scientific">Sulfurirhabdus autotrophica</name>
    <dbReference type="NCBI Taxonomy" id="1706046"/>
    <lineage>
        <taxon>Bacteria</taxon>
        <taxon>Pseudomonadati</taxon>
        <taxon>Pseudomonadota</taxon>
        <taxon>Betaproteobacteria</taxon>
        <taxon>Nitrosomonadales</taxon>
        <taxon>Sulfuricellaceae</taxon>
        <taxon>Sulfurirhabdus</taxon>
    </lineage>
</organism>
<dbReference type="InterPro" id="IPR016174">
    <property type="entry name" value="Di-haem_cyt_TM"/>
</dbReference>
<dbReference type="InterPro" id="IPR051542">
    <property type="entry name" value="Hydrogenase_cytochrome"/>
</dbReference>
<reference evidence="8 9" key="1">
    <citation type="submission" date="2019-03" db="EMBL/GenBank/DDBJ databases">
        <title>Genomic Encyclopedia of Type Strains, Phase IV (KMG-IV): sequencing the most valuable type-strain genomes for metagenomic binning, comparative biology and taxonomic classification.</title>
        <authorList>
            <person name="Goeker M."/>
        </authorList>
    </citation>
    <scope>NUCLEOTIDE SEQUENCE [LARGE SCALE GENOMIC DNA]</scope>
    <source>
        <strain evidence="8 9">DSM 100309</strain>
    </source>
</reference>
<keyword evidence="3 6" id="KW-0812">Transmembrane</keyword>
<evidence type="ECO:0000313" key="8">
    <source>
        <dbReference type="EMBL" id="TCV87386.1"/>
    </source>
</evidence>
<dbReference type="Gene3D" id="1.20.950.20">
    <property type="entry name" value="Transmembrane di-heme cytochromes, Chain C"/>
    <property type="match status" value="1"/>
</dbReference>
<evidence type="ECO:0000256" key="4">
    <source>
        <dbReference type="ARBA" id="ARBA00022989"/>
    </source>
</evidence>
<dbReference type="Pfam" id="PF01292">
    <property type="entry name" value="Ni_hydr_CYTB"/>
    <property type="match status" value="1"/>
</dbReference>
<sequence length="187" mass="21236">MIPESQIVERIYVWDIFVRLFHWGLVGLIASNLFFLEEGDDLHRWAGYAAGLAITARLVWGVSISGYARIGAFFPTRQRIRRYLNCYAKHGRCATVGLNPLGAIMAIAMVMLVLFLVLTGWLMGTDVYWGEEWLESLHGVLSYALMVFIALHIFMVFIISYRTKINLPKAMVTGSKERTANSAPFQR</sequence>
<evidence type="ECO:0000313" key="9">
    <source>
        <dbReference type="Proteomes" id="UP000295367"/>
    </source>
</evidence>
<feature type="transmembrane region" description="Helical" evidence="6">
    <location>
        <begin position="141"/>
        <end position="161"/>
    </location>
</feature>
<name>A0A4R3Y6D5_9PROT</name>
<dbReference type="GO" id="GO:0009055">
    <property type="term" value="F:electron transfer activity"/>
    <property type="evidence" value="ECO:0007669"/>
    <property type="project" value="InterPro"/>
</dbReference>
<dbReference type="AlphaFoldDB" id="A0A4R3Y6D5"/>
<dbReference type="PANTHER" id="PTHR30485">
    <property type="entry name" value="NI/FE-HYDROGENASE 1 B-TYPE CYTOCHROME SUBUNIT"/>
    <property type="match status" value="1"/>
</dbReference>
<gene>
    <name evidence="8" type="ORF">EDC63_10555</name>
</gene>
<proteinExistence type="predicted"/>
<comment type="subcellular location">
    <subcellularLocation>
        <location evidence="1">Cell membrane</location>
        <topology evidence="1">Multi-pass membrane protein</topology>
    </subcellularLocation>
</comment>
<dbReference type="GO" id="GO:0022904">
    <property type="term" value="P:respiratory electron transport chain"/>
    <property type="evidence" value="ECO:0007669"/>
    <property type="project" value="InterPro"/>
</dbReference>
<evidence type="ECO:0000256" key="5">
    <source>
        <dbReference type="ARBA" id="ARBA00023136"/>
    </source>
</evidence>
<dbReference type="GO" id="GO:0005886">
    <property type="term" value="C:plasma membrane"/>
    <property type="evidence" value="ECO:0007669"/>
    <property type="project" value="UniProtKB-SubCell"/>
</dbReference>
<keyword evidence="2" id="KW-1003">Cell membrane</keyword>
<dbReference type="GO" id="GO:0020037">
    <property type="term" value="F:heme binding"/>
    <property type="evidence" value="ECO:0007669"/>
    <property type="project" value="TreeGrafter"/>
</dbReference>
<dbReference type="Proteomes" id="UP000295367">
    <property type="component" value="Unassembled WGS sequence"/>
</dbReference>
<dbReference type="PANTHER" id="PTHR30485:SF2">
    <property type="entry name" value="BLL0597 PROTEIN"/>
    <property type="match status" value="1"/>
</dbReference>
<evidence type="ECO:0000256" key="3">
    <source>
        <dbReference type="ARBA" id="ARBA00022692"/>
    </source>
</evidence>
<accession>A0A4R3Y6D5</accession>
<dbReference type="RefSeq" id="WP_124945622.1">
    <property type="nucleotide sequence ID" value="NZ_BHVT01000017.1"/>
</dbReference>
<evidence type="ECO:0000256" key="6">
    <source>
        <dbReference type="SAM" id="Phobius"/>
    </source>
</evidence>
<protein>
    <submittedName>
        <fullName evidence="8">Cytochrome b</fullName>
    </submittedName>
</protein>
<dbReference type="EMBL" id="SMCO01000005">
    <property type="protein sequence ID" value="TCV87386.1"/>
    <property type="molecule type" value="Genomic_DNA"/>
</dbReference>
<dbReference type="SUPFAM" id="SSF81342">
    <property type="entry name" value="Transmembrane di-heme cytochromes"/>
    <property type="match status" value="1"/>
</dbReference>
<feature type="transmembrane region" description="Helical" evidence="6">
    <location>
        <begin position="48"/>
        <end position="75"/>
    </location>
</feature>
<evidence type="ECO:0000256" key="2">
    <source>
        <dbReference type="ARBA" id="ARBA00022475"/>
    </source>
</evidence>
<comment type="caution">
    <text evidence="8">The sequence shown here is derived from an EMBL/GenBank/DDBJ whole genome shotgun (WGS) entry which is preliminary data.</text>
</comment>
<dbReference type="InterPro" id="IPR011577">
    <property type="entry name" value="Cyt_b561_bac/Ni-Hgenase"/>
</dbReference>
<feature type="transmembrane region" description="Helical" evidence="6">
    <location>
        <begin position="12"/>
        <end position="36"/>
    </location>
</feature>
<keyword evidence="5 6" id="KW-0472">Membrane</keyword>